<proteinExistence type="predicted"/>
<dbReference type="PRINTS" id="PR00249">
    <property type="entry name" value="GPCRSECRETIN"/>
</dbReference>
<feature type="region of interest" description="Disordered" evidence="5">
    <location>
        <begin position="1139"/>
        <end position="1182"/>
    </location>
</feature>
<evidence type="ECO:0000256" key="4">
    <source>
        <dbReference type="ARBA" id="ARBA00023136"/>
    </source>
</evidence>
<comment type="subcellular location">
    <subcellularLocation>
        <location evidence="1">Membrane</location>
        <topology evidence="1">Multi-pass membrane protein</topology>
    </subcellularLocation>
</comment>
<dbReference type="PANTHER" id="PTHR47154:SF2">
    <property type="entry name" value="G-PROTEIN COUPLED RECEPTOR MTH-RELATED"/>
    <property type="match status" value="1"/>
</dbReference>
<evidence type="ECO:0000259" key="8">
    <source>
        <dbReference type="PROSITE" id="PS50261"/>
    </source>
</evidence>
<dbReference type="GO" id="GO:0007166">
    <property type="term" value="P:cell surface receptor signaling pathway"/>
    <property type="evidence" value="ECO:0007669"/>
    <property type="project" value="InterPro"/>
</dbReference>
<keyword evidence="7" id="KW-0732">Signal</keyword>
<dbReference type="AlphaFoldDB" id="A0A8D8YYD4"/>
<organism evidence="9">
    <name type="scientific">Cacopsylla melanoneura</name>
    <dbReference type="NCBI Taxonomy" id="428564"/>
    <lineage>
        <taxon>Eukaryota</taxon>
        <taxon>Metazoa</taxon>
        <taxon>Ecdysozoa</taxon>
        <taxon>Arthropoda</taxon>
        <taxon>Hexapoda</taxon>
        <taxon>Insecta</taxon>
        <taxon>Pterygota</taxon>
        <taxon>Neoptera</taxon>
        <taxon>Paraneoptera</taxon>
        <taxon>Hemiptera</taxon>
        <taxon>Sternorrhyncha</taxon>
        <taxon>Psylloidea</taxon>
        <taxon>Psyllidae</taxon>
        <taxon>Psyllinae</taxon>
        <taxon>Cacopsylla</taxon>
    </lineage>
</organism>
<evidence type="ECO:0000256" key="7">
    <source>
        <dbReference type="SAM" id="SignalP"/>
    </source>
</evidence>
<reference evidence="9" key="1">
    <citation type="submission" date="2021-05" db="EMBL/GenBank/DDBJ databases">
        <authorList>
            <person name="Alioto T."/>
            <person name="Alioto T."/>
            <person name="Gomez Garrido J."/>
        </authorList>
    </citation>
    <scope>NUCLEOTIDE SEQUENCE</scope>
</reference>
<dbReference type="InterPro" id="IPR000832">
    <property type="entry name" value="GPCR_2_secretin-like"/>
</dbReference>
<feature type="transmembrane region" description="Helical" evidence="6">
    <location>
        <begin position="1028"/>
        <end position="1050"/>
    </location>
</feature>
<keyword evidence="4 6" id="KW-0472">Membrane</keyword>
<dbReference type="GO" id="GO:0008528">
    <property type="term" value="F:G protein-coupled peptide receptor activity"/>
    <property type="evidence" value="ECO:0007669"/>
    <property type="project" value="TreeGrafter"/>
</dbReference>
<dbReference type="InterPro" id="IPR051384">
    <property type="entry name" value="Mth_GPCR"/>
</dbReference>
<feature type="transmembrane region" description="Helical" evidence="6">
    <location>
        <begin position="890"/>
        <end position="911"/>
    </location>
</feature>
<feature type="compositionally biased region" description="Acidic residues" evidence="5">
    <location>
        <begin position="147"/>
        <end position="159"/>
    </location>
</feature>
<dbReference type="EMBL" id="HBUF01403617">
    <property type="protein sequence ID" value="CAG6737524.1"/>
    <property type="molecule type" value="Transcribed_RNA"/>
</dbReference>
<evidence type="ECO:0000256" key="2">
    <source>
        <dbReference type="ARBA" id="ARBA00022692"/>
    </source>
</evidence>
<keyword evidence="9" id="KW-0675">Receptor</keyword>
<feature type="compositionally biased region" description="Basic and acidic residues" evidence="5">
    <location>
        <begin position="1139"/>
        <end position="1150"/>
    </location>
</feature>
<evidence type="ECO:0000256" key="6">
    <source>
        <dbReference type="SAM" id="Phobius"/>
    </source>
</evidence>
<feature type="compositionally biased region" description="Polar residues" evidence="5">
    <location>
        <begin position="1151"/>
        <end position="1162"/>
    </location>
</feature>
<feature type="chain" id="PRO_5034102075" evidence="7">
    <location>
        <begin position="32"/>
        <end position="1182"/>
    </location>
</feature>
<dbReference type="PROSITE" id="PS50261">
    <property type="entry name" value="G_PROTEIN_RECEP_F2_4"/>
    <property type="match status" value="1"/>
</dbReference>
<evidence type="ECO:0000256" key="1">
    <source>
        <dbReference type="ARBA" id="ARBA00004141"/>
    </source>
</evidence>
<dbReference type="GO" id="GO:0005886">
    <property type="term" value="C:plasma membrane"/>
    <property type="evidence" value="ECO:0007669"/>
    <property type="project" value="TreeGrafter"/>
</dbReference>
<sequence>MRKHHSFFTRAICFTIIFWLTTLTLLTVVKSDQTSLCNDHNVVCIRKCCPNHQAMREGKCVDYTLPEFRMDLYQGDHVTQEDALATLPYDTLPLHVALPENADGSKPSLLQQRHKRQVEEDSKIGIPKLTTDNPMTANRRILYDYVDEDNNSEYDDNTYDNDSPRGHTTPSESTDDYVGEDNSEYNKTYDGDFFRDNTTHYKSTDDYVDEDNIEYDKTYDSDILRGNTTHYGSTDDYVDEYNIENDSDIFRGNTTHYESTDVKVRPNLQGIIDLKVTAQLMKYRGLFLPNNFSSENTPEIETERNKNKLESLATTTSNGLALNGNINGQHERHNQIRRKDSALNRTKMKNNVSFEEAIEFVENFVNNRTTNVTHKRIEQIRGVLVNNKHKLNLDDENRADLLELLVNLANTKRLTTHGETYFIVNLDSTKTLIENLRYRNVLERIRSHGITKSSQEQRRDLNSDLTTVKTVLDSNENAVTGMKHTLKGTQRLIQKFDVNKDTLYDFYEAAKSIETVARDIAYKERKNVPNIDVDEMTRIFMRDKYNVTLSVDEQETLVELIKSLKHDINFNYGLKVKINDNSMPESRNRFFVVNLEYTKSLIENLKYRNVLEKIVQHRNNKVLVKNLDYLGFTTGEENDSFADSLNSTGKSYRNILQKVTHRRPHVQVKYVIYKTHLKHDVRRDKSNDTEQARTTDQTQYPKLLLIYTGEFCKESVHLDPKKSTNDTYYISNDALLHYPSGQKFFTAKDYCVEYFIKSDSLTPMICFEKQPEIKLSYTIGMSISIICLLITLLVYALIPELRNLHGLCLMCHITSLIFAYLFLVSIQILATVPQFHDLVKNELCVKFGFLIQFFFLAAFFWLNVMCFDIWWTFSSTFRPISVLQQESKKFLIYSLYAWSCPTALVAITVTMDSLPYEWATQSKLKPGFGKRLCWFETEHGLFAFFYGPIGILILFNIVMFVCTARSLIAHHKRNQTILSSRGSKRHVTNDKERLTLYLKLFVVMGVTWIMEVLSWAYGSVENKTKFWFLWYIADMGNALQGVFILGIFLCKRRILCLLILKLYPQCTWQYIKTSSNGSSATGRSILSMHSIQSSQHSIHMSQKDRIDLDQQIERMDQKEFERMYRSRLNLAIKLHKVHPGEDSLSQKEKMSQQVNNVRQQSGDNKEVIESETESLEQVDSAF</sequence>
<feature type="transmembrane region" description="Helical" evidence="6">
    <location>
        <begin position="807"/>
        <end position="829"/>
    </location>
</feature>
<dbReference type="CDD" id="cd15039">
    <property type="entry name" value="7tmB3_Methuselah-like"/>
    <property type="match status" value="1"/>
</dbReference>
<dbReference type="Gene3D" id="1.20.1070.10">
    <property type="entry name" value="Rhodopsin 7-helix transmembrane proteins"/>
    <property type="match status" value="1"/>
</dbReference>
<feature type="transmembrane region" description="Helical" evidence="6">
    <location>
        <begin position="775"/>
        <end position="798"/>
    </location>
</feature>
<protein>
    <submittedName>
        <fullName evidence="9">G-protein coupled receptor Mth2</fullName>
    </submittedName>
</protein>
<name>A0A8D8YYD4_9HEMI</name>
<keyword evidence="2 6" id="KW-0812">Transmembrane</keyword>
<evidence type="ECO:0000256" key="5">
    <source>
        <dbReference type="SAM" id="MobiDB-lite"/>
    </source>
</evidence>
<feature type="transmembrane region" description="Helical" evidence="6">
    <location>
        <begin position="849"/>
        <end position="870"/>
    </location>
</feature>
<feature type="domain" description="G-protein coupled receptors family 2 profile 2" evidence="8">
    <location>
        <begin position="773"/>
        <end position="1052"/>
    </location>
</feature>
<feature type="region of interest" description="Disordered" evidence="5">
    <location>
        <begin position="147"/>
        <end position="190"/>
    </location>
</feature>
<keyword evidence="3 6" id="KW-1133">Transmembrane helix</keyword>
<feature type="transmembrane region" description="Helical" evidence="6">
    <location>
        <begin position="994"/>
        <end position="1016"/>
    </location>
</feature>
<feature type="compositionally biased region" description="Acidic residues" evidence="5">
    <location>
        <begin position="173"/>
        <end position="183"/>
    </location>
</feature>
<evidence type="ECO:0000256" key="3">
    <source>
        <dbReference type="ARBA" id="ARBA00022989"/>
    </source>
</evidence>
<dbReference type="Pfam" id="PF00002">
    <property type="entry name" value="7tm_2"/>
    <property type="match status" value="1"/>
</dbReference>
<feature type="transmembrane region" description="Helical" evidence="6">
    <location>
        <begin position="941"/>
        <end position="964"/>
    </location>
</feature>
<dbReference type="PANTHER" id="PTHR47154">
    <property type="entry name" value="G-PROTEIN COUPLED RECEPTOR MTH-RELATED"/>
    <property type="match status" value="1"/>
</dbReference>
<feature type="region of interest" description="Disordered" evidence="5">
    <location>
        <begin position="102"/>
        <end position="132"/>
    </location>
</feature>
<feature type="signal peptide" evidence="7">
    <location>
        <begin position="1"/>
        <end position="31"/>
    </location>
</feature>
<dbReference type="InterPro" id="IPR017981">
    <property type="entry name" value="GPCR_2-like_7TM"/>
</dbReference>
<accession>A0A8D8YYD4</accession>
<evidence type="ECO:0000313" key="9">
    <source>
        <dbReference type="EMBL" id="CAG6737524.1"/>
    </source>
</evidence>